<proteinExistence type="predicted"/>
<reference evidence="2" key="1">
    <citation type="journal article" date="2018" name="Front. Microbiol.">
        <title>Genome-Based Analysis Reveals the Taxonomy and Diversity of the Family Idiomarinaceae.</title>
        <authorList>
            <person name="Liu Y."/>
            <person name="Lai Q."/>
            <person name="Shao Z."/>
        </authorList>
    </citation>
    <scope>NUCLEOTIDE SEQUENCE [LARGE SCALE GENOMIC DNA]</scope>
    <source>
        <strain evidence="2">SN-14</strain>
    </source>
</reference>
<dbReference type="EMBL" id="PIPS01000006">
    <property type="protein sequence ID" value="RUO39723.1"/>
    <property type="molecule type" value="Genomic_DNA"/>
</dbReference>
<sequence>MLSSTASAQQAEEESTSFISEQVANVSVELFNVTKATVIETLSAWGDELLMSESEQTVAANETVDEKASQPQSH</sequence>
<comment type="caution">
    <text evidence="1">The sequence shown here is derived from an EMBL/GenBank/DDBJ whole genome shotgun (WGS) entry which is preliminary data.</text>
</comment>
<dbReference type="Proteomes" id="UP000286680">
    <property type="component" value="Unassembled WGS sequence"/>
</dbReference>
<evidence type="ECO:0000313" key="1">
    <source>
        <dbReference type="EMBL" id="RUO39723.1"/>
    </source>
</evidence>
<name>A0AA94JCC8_9GAMM</name>
<evidence type="ECO:0000313" key="2">
    <source>
        <dbReference type="Proteomes" id="UP000286680"/>
    </source>
</evidence>
<organism evidence="1 2">
    <name type="scientific">Idiomarina aquatica</name>
    <dbReference type="NCBI Taxonomy" id="1327752"/>
    <lineage>
        <taxon>Bacteria</taxon>
        <taxon>Pseudomonadati</taxon>
        <taxon>Pseudomonadota</taxon>
        <taxon>Gammaproteobacteria</taxon>
        <taxon>Alteromonadales</taxon>
        <taxon>Idiomarinaceae</taxon>
        <taxon>Idiomarina</taxon>
    </lineage>
</organism>
<accession>A0AA94JCC8</accession>
<gene>
    <name evidence="1" type="ORF">CWE23_13665</name>
</gene>
<protein>
    <submittedName>
        <fullName evidence="1">Uncharacterized protein</fullName>
    </submittedName>
</protein>
<dbReference type="AlphaFoldDB" id="A0AA94JCC8"/>
<keyword evidence="2" id="KW-1185">Reference proteome</keyword>